<organism evidence="2 3">
    <name type="scientific">Brevundimonas abyssalis TAR-001</name>
    <dbReference type="NCBI Taxonomy" id="1391729"/>
    <lineage>
        <taxon>Bacteria</taxon>
        <taxon>Pseudomonadati</taxon>
        <taxon>Pseudomonadota</taxon>
        <taxon>Alphaproteobacteria</taxon>
        <taxon>Caulobacterales</taxon>
        <taxon>Caulobacteraceae</taxon>
        <taxon>Brevundimonas</taxon>
    </lineage>
</organism>
<protein>
    <recommendedName>
        <fullName evidence="1">DUF7064 domain-containing protein</fullName>
    </recommendedName>
</protein>
<proteinExistence type="predicted"/>
<keyword evidence="3" id="KW-1185">Reference proteome</keyword>
<evidence type="ECO:0000313" key="3">
    <source>
        <dbReference type="Proteomes" id="UP000016569"/>
    </source>
</evidence>
<name>A0A8E0KLJ9_9CAUL</name>
<sequence length="344" mass="38210">MIVPHGMTLKLDPRDEYQHEPEAASNFNESMYFDVFDRRRSIGAWFRIGNRVNEGHAEVTVCVHLSDGRVAFWFARPQIASNASLDAGGFKVSVVEPFKALHIAYEGEVLILDDAKALRDARSAFKQSPRAHASISLDLSGVSPMHGGEIVNLDGSRWDLDPETSAYRGHTEQHIAARGTIRVGDTVIDVDGFGFRDKSWGPRHWGNLYWHKWTPVTFGPDFGVLLALMGRPGQEPDVVGHVWRDGALLPLTDARLDVDYGPDFVQRSMTLELETAAGRTLMTGEVLSTTPLQHRKANPAGGETLVRIIKGVTLFKCEGREAWGMSEFLDLVEDGRPVSTLRHL</sequence>
<gene>
    <name evidence="2" type="ORF">MBEBAB_0872</name>
</gene>
<dbReference type="Pfam" id="PF23212">
    <property type="entry name" value="DUF7064"/>
    <property type="match status" value="1"/>
</dbReference>
<dbReference type="InterPro" id="IPR055492">
    <property type="entry name" value="DUF7064"/>
</dbReference>
<dbReference type="Proteomes" id="UP000016569">
    <property type="component" value="Unassembled WGS sequence"/>
</dbReference>
<dbReference type="OrthoDB" id="115252at2"/>
<dbReference type="AlphaFoldDB" id="A0A8E0KLJ9"/>
<feature type="domain" description="DUF7064" evidence="1">
    <location>
        <begin position="204"/>
        <end position="330"/>
    </location>
</feature>
<dbReference type="EMBL" id="BATC01000009">
    <property type="protein sequence ID" value="GAD58622.1"/>
    <property type="molecule type" value="Genomic_DNA"/>
</dbReference>
<accession>A0A8E0KLJ9</accession>
<dbReference type="RefSeq" id="WP_021696718.1">
    <property type="nucleotide sequence ID" value="NZ_BATC01000009.1"/>
</dbReference>
<evidence type="ECO:0000259" key="1">
    <source>
        <dbReference type="Pfam" id="PF23212"/>
    </source>
</evidence>
<dbReference type="SUPFAM" id="SSF159245">
    <property type="entry name" value="AttH-like"/>
    <property type="match status" value="1"/>
</dbReference>
<reference evidence="3" key="1">
    <citation type="journal article" date="2013" name="Genome Announc.">
        <title>Draft Genome Sequence of the Dimorphic Prosthecate Bacterium Brevundimonas abyssalis TAR-001T.</title>
        <authorList>
            <person name="Tsubouchi T."/>
            <person name="Nishi S."/>
            <person name="Usui K."/>
            <person name="Shimane Y."/>
            <person name="Takaki Y."/>
            <person name="Maruyama T."/>
            <person name="Hatada Y."/>
        </authorList>
    </citation>
    <scope>NUCLEOTIDE SEQUENCE [LARGE SCALE GENOMIC DNA]</scope>
    <source>
        <strain evidence="3">TAR-001</strain>
    </source>
</reference>
<evidence type="ECO:0000313" key="2">
    <source>
        <dbReference type="EMBL" id="GAD58622.1"/>
    </source>
</evidence>
<comment type="caution">
    <text evidence="2">The sequence shown here is derived from an EMBL/GenBank/DDBJ whole genome shotgun (WGS) entry which is preliminary data.</text>
</comment>